<dbReference type="PANTHER" id="PTHR44019">
    <property type="entry name" value="WD REPEAT-CONTAINING PROTEIN 55"/>
    <property type="match status" value="1"/>
</dbReference>
<evidence type="ECO:0000313" key="5">
    <source>
        <dbReference type="EMBL" id="KJZ12672.1"/>
    </source>
</evidence>
<dbReference type="SMART" id="SM00320">
    <property type="entry name" value="WD40"/>
    <property type="match status" value="5"/>
</dbReference>
<dbReference type="Pfam" id="PF00400">
    <property type="entry name" value="WD40"/>
    <property type="match status" value="1"/>
</dbReference>
<keyword evidence="2" id="KW-0677">Repeat</keyword>
<organism evidence="5 6">
    <name type="scientific">Pseudoalteromonas rubra</name>
    <dbReference type="NCBI Taxonomy" id="43658"/>
    <lineage>
        <taxon>Bacteria</taxon>
        <taxon>Pseudomonadati</taxon>
        <taxon>Pseudomonadota</taxon>
        <taxon>Gammaproteobacteria</taxon>
        <taxon>Alteromonadales</taxon>
        <taxon>Pseudoalteromonadaceae</taxon>
        <taxon>Pseudoalteromonas</taxon>
    </lineage>
</organism>
<evidence type="ECO:0000313" key="6">
    <source>
        <dbReference type="Proteomes" id="UP000033452"/>
    </source>
</evidence>
<comment type="caution">
    <text evidence="5">The sequence shown here is derived from an EMBL/GenBank/DDBJ whole genome shotgun (WGS) entry which is preliminary data.</text>
</comment>
<keyword evidence="6" id="KW-1185">Reference proteome</keyword>
<evidence type="ECO:0000256" key="2">
    <source>
        <dbReference type="ARBA" id="ARBA00022737"/>
    </source>
</evidence>
<keyword evidence="1 3" id="KW-0853">WD repeat</keyword>
<reference evidence="5 6" key="1">
    <citation type="journal article" date="2015" name="BMC Genomics">
        <title>Genome mining reveals unlocked bioactive potential of marine Gram-negative bacteria.</title>
        <authorList>
            <person name="Machado H."/>
            <person name="Sonnenschein E.C."/>
            <person name="Melchiorsen J."/>
            <person name="Gram L."/>
        </authorList>
    </citation>
    <scope>NUCLEOTIDE SEQUENCE [LARGE SCALE GENOMIC DNA]</scope>
    <source>
        <strain evidence="5 6">S2471</strain>
    </source>
</reference>
<dbReference type="InterPro" id="IPR036322">
    <property type="entry name" value="WD40_repeat_dom_sf"/>
</dbReference>
<dbReference type="AlphaFoldDB" id="A0A0F4R1H9"/>
<evidence type="ECO:0000256" key="1">
    <source>
        <dbReference type="ARBA" id="ARBA00022574"/>
    </source>
</evidence>
<protein>
    <submittedName>
        <fullName evidence="5">Uncharacterized protein</fullName>
    </submittedName>
</protein>
<dbReference type="EMBL" id="JXYA01000004">
    <property type="protein sequence ID" value="KJZ12672.1"/>
    <property type="molecule type" value="Genomic_DNA"/>
</dbReference>
<dbReference type="RefSeq" id="WP_046003404.1">
    <property type="nucleotide sequence ID" value="NZ_JXYA01000004.1"/>
</dbReference>
<dbReference type="InterPro" id="IPR001680">
    <property type="entry name" value="WD40_rpt"/>
</dbReference>
<keyword evidence="4" id="KW-0732">Signal</keyword>
<name>A0A0F4R1H9_9GAMM</name>
<evidence type="ECO:0000256" key="4">
    <source>
        <dbReference type="SAM" id="SignalP"/>
    </source>
</evidence>
<dbReference type="Proteomes" id="UP000033452">
    <property type="component" value="Unassembled WGS sequence"/>
</dbReference>
<feature type="chain" id="PRO_5002476080" evidence="4">
    <location>
        <begin position="27"/>
        <end position="340"/>
    </location>
</feature>
<feature type="repeat" description="WD" evidence="3">
    <location>
        <begin position="169"/>
        <end position="210"/>
    </location>
</feature>
<evidence type="ECO:0000256" key="3">
    <source>
        <dbReference type="PROSITE-ProRule" id="PRU00221"/>
    </source>
</evidence>
<dbReference type="PATRIC" id="fig|43658.5.peg.529"/>
<accession>A0A0F4R1H9</accession>
<dbReference type="InterPro" id="IPR050505">
    <property type="entry name" value="WDR55/POC1"/>
</dbReference>
<proteinExistence type="predicted"/>
<dbReference type="PROSITE" id="PS50082">
    <property type="entry name" value="WD_REPEATS_2"/>
    <property type="match status" value="1"/>
</dbReference>
<dbReference type="OrthoDB" id="6310930at2"/>
<gene>
    <name evidence="5" type="ORF">TW77_02515</name>
</gene>
<feature type="signal peptide" evidence="4">
    <location>
        <begin position="1"/>
        <end position="26"/>
    </location>
</feature>
<dbReference type="SUPFAM" id="SSF50978">
    <property type="entry name" value="WD40 repeat-like"/>
    <property type="match status" value="1"/>
</dbReference>
<dbReference type="InterPro" id="IPR015943">
    <property type="entry name" value="WD40/YVTN_repeat-like_dom_sf"/>
</dbReference>
<dbReference type="Gene3D" id="2.130.10.10">
    <property type="entry name" value="YVTN repeat-like/Quinoprotein amine dehydrogenase"/>
    <property type="match status" value="2"/>
</dbReference>
<dbReference type="PANTHER" id="PTHR44019:SF8">
    <property type="entry name" value="POC1 CENTRIOLAR PROTEIN HOMOLOG"/>
    <property type="match status" value="1"/>
</dbReference>
<sequence length="340" mass="37663">MAQFATHLLVSLGVLTVLSLSGCDAAHENNDTQLINLGHSAVAGQFSADGRYVVLHNPGDKLAVFDVATAGLIFTKADPITQSRDTKGKILAFSLSEDNKQLAIGYLTSVELWDIEQGKQLGTVSVHPTSELAKISTLRLYNRPYLLLVGLNDGTINLLDLDNQLVKKAKAHDSKVMHIAMSAQGQNVISAGHDGQILLYDAHTLTTKRRFTFDRRITSVAQSPDEASMFASDALNEQRIFSVYSDADYDVTLRYPERFRWFRAAAFSADQRYLATGSSKAWWTLWDAKNGQEIGAFYIKALSRDATIMDMYTDSQGQLLTLSSDGFIEFWQISTLLNHQ</sequence>